<dbReference type="Proteomes" id="UP000322294">
    <property type="component" value="Unassembled WGS sequence"/>
</dbReference>
<dbReference type="EMBL" id="VNHO01000019">
    <property type="protein sequence ID" value="TYP52397.1"/>
    <property type="molecule type" value="Genomic_DNA"/>
</dbReference>
<evidence type="ECO:0000313" key="1">
    <source>
        <dbReference type="EMBL" id="TYP52397.1"/>
    </source>
</evidence>
<proteinExistence type="predicted"/>
<protein>
    <submittedName>
        <fullName evidence="1">Uncharacterized protein</fullName>
    </submittedName>
</protein>
<gene>
    <name evidence="1" type="ORF">LZ11_01741</name>
</gene>
<evidence type="ECO:0000313" key="2">
    <source>
        <dbReference type="Proteomes" id="UP000322294"/>
    </source>
</evidence>
<organism evidence="1 2">
    <name type="scientific">Thermosediminibacter litoriperuensis</name>
    <dbReference type="NCBI Taxonomy" id="291989"/>
    <lineage>
        <taxon>Bacteria</taxon>
        <taxon>Bacillati</taxon>
        <taxon>Bacillota</taxon>
        <taxon>Clostridia</taxon>
        <taxon>Thermosediminibacterales</taxon>
        <taxon>Thermosediminibacteraceae</taxon>
        <taxon>Thermosediminibacter</taxon>
    </lineage>
</organism>
<sequence length="236" mass="28082">MQEGTLRNRPIYKLANFLMLWPDFFYFTVDILISCKSKNQSKIRYDLQRIKKRLEILITTDNSIKEEQANEFYNFFCEYCQNEEASSGDLLNFIVYKVGPYKLNGDGINRKRECKIALKGNILTDKNFDVVFYRFYQNDFVQAELIECKIDLKAFVHSPPSDINSFSRKADEKLKAMRLIKEKEREKDSLRFYFATCRKNVISCQQMINDRGYDFVAIINGDELYEMVKRYKQQLI</sequence>
<name>A0A5S5ALU6_9FIRM</name>
<comment type="caution">
    <text evidence="1">The sequence shown here is derived from an EMBL/GenBank/DDBJ whole genome shotgun (WGS) entry which is preliminary data.</text>
</comment>
<keyword evidence="2" id="KW-1185">Reference proteome</keyword>
<dbReference type="AlphaFoldDB" id="A0A5S5ALU6"/>
<reference evidence="1 2" key="1">
    <citation type="submission" date="2019-07" db="EMBL/GenBank/DDBJ databases">
        <title>Genomic Encyclopedia of Type Strains, Phase I: the one thousand microbial genomes (KMG-I) project.</title>
        <authorList>
            <person name="Kyrpides N."/>
        </authorList>
    </citation>
    <scope>NUCLEOTIDE SEQUENCE [LARGE SCALE GENOMIC DNA]</scope>
    <source>
        <strain evidence="1 2">DSM 16647</strain>
    </source>
</reference>
<accession>A0A5S5ALU6</accession>